<keyword evidence="1" id="KW-0808">Transferase</keyword>
<dbReference type="GO" id="GO:0051301">
    <property type="term" value="P:cell division"/>
    <property type="evidence" value="ECO:0007669"/>
    <property type="project" value="UniProtKB-KW"/>
</dbReference>
<dbReference type="Proteomes" id="UP000827562">
    <property type="component" value="Segment"/>
</dbReference>
<evidence type="ECO:0000313" key="1">
    <source>
        <dbReference type="EMBL" id="QWM89769.1"/>
    </source>
</evidence>
<keyword evidence="1" id="KW-0131">Cell cycle</keyword>
<name>A0AAE7V2I8_9CAUD</name>
<sequence>MNEINESLYYAEVKLLRNYCSNCLDNKMKELIMMFLFKKTLYDNATELGLTEDADLYYKEMLNMLNLRKCDCNIMCNSCNKCGNGTCTICK</sequence>
<evidence type="ECO:0000313" key="2">
    <source>
        <dbReference type="Proteomes" id="UP000827562"/>
    </source>
</evidence>
<organism evidence="1 2">
    <name type="scientific">uncultured phage cr77_1</name>
    <dbReference type="NCBI Taxonomy" id="2986410"/>
    <lineage>
        <taxon>Viruses</taxon>
        <taxon>Duplodnaviria</taxon>
        <taxon>Heunggongvirae</taxon>
        <taxon>Uroviricota</taxon>
        <taxon>Caudoviricetes</taxon>
        <taxon>Crassvirales</taxon>
        <taxon>Suoliviridae</taxon>
        <taxon>Boorivirinae</taxon>
        <taxon>Canhaevirus</taxon>
        <taxon>Canhaevirus faecalis</taxon>
    </lineage>
</organism>
<dbReference type="KEGG" id="vg:75692102"/>
<dbReference type="RefSeq" id="YP_010359341.1">
    <property type="nucleotide sequence ID" value="NC_062772.1"/>
</dbReference>
<keyword evidence="1" id="KW-0132">Cell division</keyword>
<dbReference type="GO" id="GO:0016301">
    <property type="term" value="F:kinase activity"/>
    <property type="evidence" value="ECO:0007669"/>
    <property type="project" value="UniProtKB-KW"/>
</dbReference>
<keyword evidence="2" id="KW-1185">Reference proteome</keyword>
<proteinExistence type="predicted"/>
<reference evidence="1 2" key="1">
    <citation type="submission" date="2021-04" db="EMBL/GenBank/DDBJ databases">
        <authorList>
            <person name="Shkoporov A.N."/>
            <person name="Stockdale S.R."/>
            <person name="Guerin E."/>
            <person name="Ross R.P."/>
            <person name="Hill C."/>
        </authorList>
    </citation>
    <scope>NUCLEOTIDE SEQUENCE [LARGE SCALE GENOMIC DNA]</scope>
    <source>
        <strain evidence="2">cr77_1</strain>
    </source>
</reference>
<dbReference type="EMBL" id="MZ130482">
    <property type="protein sequence ID" value="QWM89769.1"/>
    <property type="molecule type" value="Genomic_DNA"/>
</dbReference>
<accession>A0AAE7V2I8</accession>
<protein>
    <submittedName>
        <fullName evidence="1">Initiation of DNA replication, Zn finger, cell division kinase</fullName>
    </submittedName>
</protein>
<keyword evidence="1" id="KW-0418">Kinase</keyword>
<gene>
    <name evidence="1" type="primary">gp_16539</name>
</gene>
<dbReference type="GeneID" id="75692102"/>